<name>A0A1I1JC82_9BURK</name>
<dbReference type="InterPro" id="IPR021457">
    <property type="entry name" value="DUF3108"/>
</dbReference>
<reference evidence="3" key="1">
    <citation type="submission" date="2016-10" db="EMBL/GenBank/DDBJ databases">
        <authorList>
            <person name="Varghese N."/>
            <person name="Submissions S."/>
        </authorList>
    </citation>
    <scope>NUCLEOTIDE SEQUENCE [LARGE SCALE GENOMIC DNA]</scope>
    <source>
        <strain evidence="3">CGMCC 1.12041</strain>
    </source>
</reference>
<dbReference type="Proteomes" id="UP000198639">
    <property type="component" value="Unassembled WGS sequence"/>
</dbReference>
<dbReference type="AlphaFoldDB" id="A0A1I1JC82"/>
<organism evidence="2 3">
    <name type="scientific">Massilia yuzhufengensis</name>
    <dbReference type="NCBI Taxonomy" id="1164594"/>
    <lineage>
        <taxon>Bacteria</taxon>
        <taxon>Pseudomonadati</taxon>
        <taxon>Pseudomonadota</taxon>
        <taxon>Betaproteobacteria</taxon>
        <taxon>Burkholderiales</taxon>
        <taxon>Oxalobacteraceae</taxon>
        <taxon>Telluria group</taxon>
        <taxon>Massilia</taxon>
    </lineage>
</organism>
<feature type="compositionally biased region" description="Low complexity" evidence="1">
    <location>
        <begin position="98"/>
        <end position="107"/>
    </location>
</feature>
<sequence>MTTSTTTSPRFGAILARHRRLLALGALSLLLHLMALAWVDLRIDAPPVLAGRQDLAVRLVQPAPPAPAAAAAPAAMLPDTAAPLAPADEVRPAPPPQTASTAATPAQGGEPVQMPSRYRVSMPPSAVLTYEVSDGSGVTGDASLDWSTDGVQYRLAMDGILGRIDSEGGTDDAGIAPLRASYRIGSGSASVAFERERRAIVFESVGRSAQDTPGSQDGASLLMQLAGIGLADPDQLQDAVDVYVGRADGAAVERYQVLGREQLETPLGGMETLHLARTGSVRTEIWLAPGQGWLPVQLRTTAQDGSLRTQTIKQIRRTP</sequence>
<dbReference type="Pfam" id="PF11306">
    <property type="entry name" value="DUF3108"/>
    <property type="match status" value="1"/>
</dbReference>
<keyword evidence="3" id="KW-1185">Reference proteome</keyword>
<dbReference type="EMBL" id="FOLD01000006">
    <property type="protein sequence ID" value="SFC46154.1"/>
    <property type="molecule type" value="Genomic_DNA"/>
</dbReference>
<evidence type="ECO:0000256" key="1">
    <source>
        <dbReference type="SAM" id="MobiDB-lite"/>
    </source>
</evidence>
<evidence type="ECO:0008006" key="4">
    <source>
        <dbReference type="Google" id="ProtNLM"/>
    </source>
</evidence>
<evidence type="ECO:0000313" key="2">
    <source>
        <dbReference type="EMBL" id="SFC46154.1"/>
    </source>
</evidence>
<dbReference type="STRING" id="1164594.SAMN05216204_106141"/>
<dbReference type="RefSeq" id="WP_091873342.1">
    <property type="nucleotide sequence ID" value="NZ_FOLD01000006.1"/>
</dbReference>
<accession>A0A1I1JC82</accession>
<gene>
    <name evidence="2" type="ORF">SAMN05216204_106141</name>
</gene>
<evidence type="ECO:0000313" key="3">
    <source>
        <dbReference type="Proteomes" id="UP000198639"/>
    </source>
</evidence>
<protein>
    <recommendedName>
        <fullName evidence="4">DUF3108 domain-containing protein</fullName>
    </recommendedName>
</protein>
<proteinExistence type="predicted"/>
<feature type="region of interest" description="Disordered" evidence="1">
    <location>
        <begin position="85"/>
        <end position="118"/>
    </location>
</feature>
<dbReference type="OrthoDB" id="8526020at2"/>